<reference evidence="1" key="1">
    <citation type="journal article" date="2021" name="Genome Biol. Evol.">
        <title>A High-Quality Reference Genome for a Parasitic Bivalve with Doubly Uniparental Inheritance (Bivalvia: Unionida).</title>
        <authorList>
            <person name="Smith C.H."/>
        </authorList>
    </citation>
    <scope>NUCLEOTIDE SEQUENCE</scope>
    <source>
        <strain evidence="1">CHS0354</strain>
    </source>
</reference>
<reference evidence="1" key="2">
    <citation type="journal article" date="2021" name="Genome Biol. Evol.">
        <title>Developing a high-quality reference genome for a parasitic bivalve with doubly uniparental inheritance (Bivalvia: Unionida).</title>
        <authorList>
            <person name="Smith C.H."/>
        </authorList>
    </citation>
    <scope>NUCLEOTIDE SEQUENCE</scope>
    <source>
        <strain evidence="1">CHS0354</strain>
        <tissue evidence="1">Mantle</tissue>
    </source>
</reference>
<dbReference type="EMBL" id="JAEAOA010001663">
    <property type="protein sequence ID" value="KAK3585189.1"/>
    <property type="molecule type" value="Genomic_DNA"/>
</dbReference>
<comment type="caution">
    <text evidence="1">The sequence shown here is derived from an EMBL/GenBank/DDBJ whole genome shotgun (WGS) entry which is preliminary data.</text>
</comment>
<organism evidence="1 2">
    <name type="scientific">Potamilus streckersoni</name>
    <dbReference type="NCBI Taxonomy" id="2493646"/>
    <lineage>
        <taxon>Eukaryota</taxon>
        <taxon>Metazoa</taxon>
        <taxon>Spiralia</taxon>
        <taxon>Lophotrochozoa</taxon>
        <taxon>Mollusca</taxon>
        <taxon>Bivalvia</taxon>
        <taxon>Autobranchia</taxon>
        <taxon>Heteroconchia</taxon>
        <taxon>Palaeoheterodonta</taxon>
        <taxon>Unionida</taxon>
        <taxon>Unionoidea</taxon>
        <taxon>Unionidae</taxon>
        <taxon>Ambleminae</taxon>
        <taxon>Lampsilini</taxon>
        <taxon>Potamilus</taxon>
    </lineage>
</organism>
<proteinExistence type="predicted"/>
<reference evidence="1" key="3">
    <citation type="submission" date="2023-05" db="EMBL/GenBank/DDBJ databases">
        <authorList>
            <person name="Smith C.H."/>
        </authorList>
    </citation>
    <scope>NUCLEOTIDE SEQUENCE</scope>
    <source>
        <strain evidence="1">CHS0354</strain>
        <tissue evidence="1">Mantle</tissue>
    </source>
</reference>
<evidence type="ECO:0000313" key="1">
    <source>
        <dbReference type="EMBL" id="KAK3585189.1"/>
    </source>
</evidence>
<dbReference type="AlphaFoldDB" id="A0AAE0S4W0"/>
<keyword evidence="2" id="KW-1185">Reference proteome</keyword>
<protein>
    <submittedName>
        <fullName evidence="1">Uncharacterized protein</fullName>
    </submittedName>
</protein>
<accession>A0AAE0S4W0</accession>
<evidence type="ECO:0000313" key="2">
    <source>
        <dbReference type="Proteomes" id="UP001195483"/>
    </source>
</evidence>
<gene>
    <name evidence="1" type="ORF">CHS0354_027474</name>
</gene>
<sequence>MKVLQAKGPLGALLGKLCPLQESSHGPFDQCEYRKKMEVDPGTIRHLSINQANKEAESKTY</sequence>
<dbReference type="Proteomes" id="UP001195483">
    <property type="component" value="Unassembled WGS sequence"/>
</dbReference>
<name>A0AAE0S4W0_9BIVA</name>